<evidence type="ECO:0000313" key="3">
    <source>
        <dbReference type="Proteomes" id="UP000682308"/>
    </source>
</evidence>
<organism evidence="2 3">
    <name type="scientific">Streptomyces tuirus</name>
    <dbReference type="NCBI Taxonomy" id="68278"/>
    <lineage>
        <taxon>Bacteria</taxon>
        <taxon>Bacillati</taxon>
        <taxon>Actinomycetota</taxon>
        <taxon>Actinomycetes</taxon>
        <taxon>Kitasatosporales</taxon>
        <taxon>Streptomycetaceae</taxon>
        <taxon>Streptomyces</taxon>
    </lineage>
</organism>
<evidence type="ECO:0008006" key="4">
    <source>
        <dbReference type="Google" id="ProtNLM"/>
    </source>
</evidence>
<evidence type="ECO:0000256" key="1">
    <source>
        <dbReference type="SAM" id="SignalP"/>
    </source>
</evidence>
<comment type="caution">
    <text evidence="2">The sequence shown here is derived from an EMBL/GenBank/DDBJ whole genome shotgun (WGS) entry which is preliminary data.</text>
</comment>
<evidence type="ECO:0000313" key="2">
    <source>
        <dbReference type="EMBL" id="MBR8642410.1"/>
    </source>
</evidence>
<proteinExistence type="predicted"/>
<dbReference type="AlphaFoldDB" id="A0A941FDR8"/>
<dbReference type="Proteomes" id="UP000682308">
    <property type="component" value="Unassembled WGS sequence"/>
</dbReference>
<gene>
    <name evidence="2" type="ORF">KEF29_31475</name>
</gene>
<dbReference type="EMBL" id="JAGTPG010000002">
    <property type="protein sequence ID" value="MBR8642410.1"/>
    <property type="molecule type" value="Genomic_DNA"/>
</dbReference>
<keyword evidence="1" id="KW-0732">Signal</keyword>
<protein>
    <recommendedName>
        <fullName evidence="4">Ig-like domain-containing protein</fullName>
    </recommendedName>
</protein>
<reference evidence="2 3" key="1">
    <citation type="submission" date="2021-04" db="EMBL/GenBank/DDBJ databases">
        <title>Characterization of the biosynthetic gene cluster of new lipopeptides with antitumor activity in the genome of the marine Streptomyces PHM034.</title>
        <authorList>
            <person name="Ceniceros A."/>
            <person name="Canedo L."/>
            <person name="Mendez C."/>
            <person name="Olano C."/>
            <person name="Schleissner C."/>
            <person name="Cuevas C."/>
            <person name="De La Calle F."/>
            <person name="Salas J.A."/>
        </authorList>
    </citation>
    <scope>NUCLEOTIDE SEQUENCE [LARGE SCALE GENOMIC DNA]</scope>
    <source>
        <strain evidence="2 3">PHM034</strain>
    </source>
</reference>
<sequence length="177" mass="18895">MRLRTFFTAGAAALALLGVSTPSVHAAEGRPASPTLTVRGPANSAQPQGVVINCWLEQVGGDPHRRTSTGGAGVKAALQCDHPVEGMELTVQMYYYWGTFDLFWSPNGPPATVYKGAGATRLENKVVNAPCANEDMTWWFGRFSGRVTYRAPDGGLVTGELLSKDSTDAEFKCGPMV</sequence>
<feature type="signal peptide" evidence="1">
    <location>
        <begin position="1"/>
        <end position="26"/>
    </location>
</feature>
<name>A0A941FDR8_9ACTN</name>
<keyword evidence="3" id="KW-1185">Reference proteome</keyword>
<feature type="chain" id="PRO_5037013646" description="Ig-like domain-containing protein" evidence="1">
    <location>
        <begin position="27"/>
        <end position="177"/>
    </location>
</feature>
<accession>A0A941FDR8</accession>